<reference evidence="2" key="1">
    <citation type="submission" date="2013-08" db="EMBL/GenBank/DDBJ databases">
        <title>Comparison of modified E. coli strains.</title>
        <authorList>
            <person name="Juergensen J."/>
            <person name="Bonge A."/>
            <person name="Streit W.R."/>
        </authorList>
    </citation>
    <scope>NUCLEOTIDE SEQUENCE</scope>
</reference>
<keyword evidence="1" id="KW-1133">Transmembrane helix</keyword>
<dbReference type="AlphaFoldDB" id="A0A0H3U7R4"/>
<evidence type="ECO:0000313" key="2">
    <source>
        <dbReference type="EMBL" id="AIF26506.1"/>
    </source>
</evidence>
<protein>
    <submittedName>
        <fullName evidence="2">Uncharacterized protein</fullName>
    </submittedName>
</protein>
<name>A0A0H3U7R4_9BACT</name>
<keyword evidence="1" id="KW-0812">Transmembrane</keyword>
<organism evidence="2">
    <name type="scientific">uncultured bacterium fosmid pJB39A3</name>
    <dbReference type="NCBI Taxonomy" id="1478063"/>
    <lineage>
        <taxon>Bacteria</taxon>
        <taxon>environmental samples</taxon>
    </lineage>
</organism>
<feature type="transmembrane region" description="Helical" evidence="1">
    <location>
        <begin position="6"/>
        <end position="27"/>
    </location>
</feature>
<sequence length="245" mass="27629">MKKNLIISIIAGLICVSLVLVGSYSWVANNKRLKSDNMEVQLDYSSIAIASFNVYKYDLETNTYIRIDDGEYSLAPYDSIFKERNVNTPLVFEVKIKGKLHSPLDISFNCSSKVPKDHYTSNIVYVKGATGGTIGVSSEDPETIFKTVTEFFASDASPEQKQFLTAEKKGNEWVFGEKKQALDFEIALTEEEVEGNELTVYFIVDYDDTLVQAQGIANFSDITILQNRALPYHNDITQIRFLLDQ</sequence>
<evidence type="ECO:0000256" key="1">
    <source>
        <dbReference type="SAM" id="Phobius"/>
    </source>
</evidence>
<proteinExistence type="predicted"/>
<keyword evidence="1" id="KW-0472">Membrane</keyword>
<dbReference type="EMBL" id="KF540235">
    <property type="protein sequence ID" value="AIF26506.1"/>
    <property type="molecule type" value="Genomic_DNA"/>
</dbReference>
<accession>A0A0H3U7R4</accession>